<evidence type="ECO:0000256" key="5">
    <source>
        <dbReference type="ARBA" id="ARBA00022605"/>
    </source>
</evidence>
<dbReference type="PANTHER" id="PTHR30239:SF0">
    <property type="entry name" value="ACETOLACTATE SYNTHASE SMALL SUBUNIT 1, CHLOROPLASTIC"/>
    <property type="match status" value="1"/>
</dbReference>
<comment type="catalytic activity">
    <reaction evidence="7 8">
        <text>2 pyruvate + H(+) = (2S)-2-acetolactate + CO2</text>
        <dbReference type="Rhea" id="RHEA:25249"/>
        <dbReference type="ChEBI" id="CHEBI:15361"/>
        <dbReference type="ChEBI" id="CHEBI:15378"/>
        <dbReference type="ChEBI" id="CHEBI:16526"/>
        <dbReference type="ChEBI" id="CHEBI:58476"/>
        <dbReference type="EC" id="2.2.1.6"/>
    </reaction>
</comment>
<evidence type="ECO:0000259" key="9">
    <source>
        <dbReference type="PROSITE" id="PS51671"/>
    </source>
</evidence>
<dbReference type="InterPro" id="IPR019455">
    <property type="entry name" value="Acetolactate_synth_ssu_C"/>
</dbReference>
<name>A0A923LCR0_9FIRM</name>
<evidence type="ECO:0000256" key="6">
    <source>
        <dbReference type="ARBA" id="ARBA00023304"/>
    </source>
</evidence>
<dbReference type="InterPro" id="IPR045865">
    <property type="entry name" value="ACT-like_dom_sf"/>
</dbReference>
<dbReference type="GO" id="GO:0003984">
    <property type="term" value="F:acetolactate synthase activity"/>
    <property type="evidence" value="ECO:0007669"/>
    <property type="project" value="UniProtKB-UniRule"/>
</dbReference>
<keyword evidence="11" id="KW-1185">Reference proteome</keyword>
<dbReference type="EC" id="2.2.1.6" evidence="8"/>
<accession>A0A923LCR0</accession>
<comment type="pathway">
    <text evidence="2 8">Amino-acid biosynthesis; L-valine biosynthesis; L-valine from pyruvate: step 1/4.</text>
</comment>
<comment type="function">
    <text evidence="8">Catalyzes the conversion of 2 pyruvate molecules into acetolactate in the first common step of the biosynthetic pathway of the branched-amino acids such as leucine, isoleucine, and valine.</text>
</comment>
<dbReference type="PROSITE" id="PS51671">
    <property type="entry name" value="ACT"/>
    <property type="match status" value="1"/>
</dbReference>
<dbReference type="AlphaFoldDB" id="A0A923LCR0"/>
<gene>
    <name evidence="10" type="primary">ilvN</name>
    <name evidence="10" type="ORF">H8S44_08035</name>
</gene>
<dbReference type="GO" id="GO:1990610">
    <property type="term" value="F:acetolactate synthase regulator activity"/>
    <property type="evidence" value="ECO:0007669"/>
    <property type="project" value="UniProtKB-UniRule"/>
</dbReference>
<dbReference type="InterPro" id="IPR004789">
    <property type="entry name" value="Acetalactate_synth_ssu"/>
</dbReference>
<dbReference type="GO" id="GO:0005829">
    <property type="term" value="C:cytosol"/>
    <property type="evidence" value="ECO:0007669"/>
    <property type="project" value="TreeGrafter"/>
</dbReference>
<dbReference type="CDD" id="cd04878">
    <property type="entry name" value="ACT_AHAS"/>
    <property type="match status" value="1"/>
</dbReference>
<dbReference type="InterPro" id="IPR002912">
    <property type="entry name" value="ACT_dom"/>
</dbReference>
<dbReference type="PANTHER" id="PTHR30239">
    <property type="entry name" value="ACETOLACTATE SYNTHASE SMALL SUBUNIT"/>
    <property type="match status" value="1"/>
</dbReference>
<dbReference type="GO" id="GO:0009099">
    <property type="term" value="P:L-valine biosynthetic process"/>
    <property type="evidence" value="ECO:0007669"/>
    <property type="project" value="UniProtKB-UniRule"/>
</dbReference>
<sequence>MKRVVFSILVDNTSGVLSRIAGLFSRRGYNIDSLTVGVTADPRYSRATVVAKGDEIIMQQIENQLNKLVDVIDIKRLEPETSICRELIMIKLKVSEENRQSLIAVANIFRAKIVDVAKESLVIELTGNQSKVDAFIDLLSGYEILELARTGITGLSRGTFDVKMYDEDGQLMDYDFS</sequence>
<comment type="pathway">
    <text evidence="1 8">Amino-acid biosynthesis; L-isoleucine biosynthesis; L-isoleucine from 2-oxobutanoate: step 1/4.</text>
</comment>
<keyword evidence="6 8" id="KW-0100">Branched-chain amino acid biosynthesis</keyword>
<protein>
    <recommendedName>
        <fullName evidence="8">Acetolactate synthase small subunit</fullName>
        <shortName evidence="8">AHAS</shortName>
        <shortName evidence="8">ALS</shortName>
        <ecNumber evidence="8">2.2.1.6</ecNumber>
    </recommendedName>
    <alternativeName>
        <fullName evidence="8">Acetohydroxy-acid synthase small subunit</fullName>
    </alternativeName>
</protein>
<evidence type="ECO:0000256" key="8">
    <source>
        <dbReference type="RuleBase" id="RU368092"/>
    </source>
</evidence>
<evidence type="ECO:0000256" key="2">
    <source>
        <dbReference type="ARBA" id="ARBA00005025"/>
    </source>
</evidence>
<keyword evidence="8 10" id="KW-0808">Transferase</keyword>
<dbReference type="FunFam" id="3.30.70.1150:FF:000001">
    <property type="entry name" value="Acetolactate synthase small subunit"/>
    <property type="match status" value="1"/>
</dbReference>
<comment type="subunit">
    <text evidence="4 8">Dimer of large and small chains.</text>
</comment>
<evidence type="ECO:0000256" key="7">
    <source>
        <dbReference type="ARBA" id="ARBA00048670"/>
    </source>
</evidence>
<keyword evidence="5 8" id="KW-0028">Amino-acid biosynthesis</keyword>
<evidence type="ECO:0000313" key="10">
    <source>
        <dbReference type="EMBL" id="MBC5659717.1"/>
    </source>
</evidence>
<dbReference type="GO" id="GO:0009097">
    <property type="term" value="P:isoleucine biosynthetic process"/>
    <property type="evidence" value="ECO:0007669"/>
    <property type="project" value="UniProtKB-UniRule"/>
</dbReference>
<feature type="domain" description="ACT" evidence="9">
    <location>
        <begin position="5"/>
        <end position="79"/>
    </location>
</feature>
<dbReference type="FunFam" id="3.30.70.260:FF:000001">
    <property type="entry name" value="Acetolactate synthase, small subunit"/>
    <property type="match status" value="1"/>
</dbReference>
<comment type="caution">
    <text evidence="10">The sequence shown here is derived from an EMBL/GenBank/DDBJ whole genome shotgun (WGS) entry which is preliminary data.</text>
</comment>
<dbReference type="InterPro" id="IPR054480">
    <property type="entry name" value="AHAS_small-like_ACT"/>
</dbReference>
<evidence type="ECO:0000256" key="1">
    <source>
        <dbReference type="ARBA" id="ARBA00004974"/>
    </source>
</evidence>
<reference evidence="10" key="1">
    <citation type="submission" date="2020-08" db="EMBL/GenBank/DDBJ databases">
        <title>Genome public.</title>
        <authorList>
            <person name="Liu C."/>
            <person name="Sun Q."/>
        </authorList>
    </citation>
    <scope>NUCLEOTIDE SEQUENCE</scope>
    <source>
        <strain evidence="10">NSJ-68</strain>
    </source>
</reference>
<dbReference type="NCBIfam" id="TIGR00119">
    <property type="entry name" value="acolac_sm"/>
    <property type="match status" value="1"/>
</dbReference>
<dbReference type="NCBIfam" id="NF008864">
    <property type="entry name" value="PRK11895.1"/>
    <property type="match status" value="1"/>
</dbReference>
<comment type="similarity">
    <text evidence="3 8">Belongs to the acetolactate synthase small subunit family.</text>
</comment>
<dbReference type="RefSeq" id="WP_186872027.1">
    <property type="nucleotide sequence ID" value="NZ_JACOOR010000004.1"/>
</dbReference>
<evidence type="ECO:0000256" key="4">
    <source>
        <dbReference type="ARBA" id="ARBA00011744"/>
    </source>
</evidence>
<organism evidence="10 11">
    <name type="scientific">Anaerosacchariphilus hominis</name>
    <dbReference type="NCBI Taxonomy" id="2763017"/>
    <lineage>
        <taxon>Bacteria</taxon>
        <taxon>Bacillati</taxon>
        <taxon>Bacillota</taxon>
        <taxon>Clostridia</taxon>
        <taxon>Lachnospirales</taxon>
        <taxon>Lachnospiraceae</taxon>
        <taxon>Anaerosacchariphilus</taxon>
    </lineage>
</organism>
<dbReference type="EMBL" id="JACOOR010000004">
    <property type="protein sequence ID" value="MBC5659717.1"/>
    <property type="molecule type" value="Genomic_DNA"/>
</dbReference>
<dbReference type="InterPro" id="IPR027271">
    <property type="entry name" value="Acetolactate_synth/TF_NikR_C"/>
</dbReference>
<proteinExistence type="inferred from homology"/>
<dbReference type="Proteomes" id="UP000649345">
    <property type="component" value="Unassembled WGS sequence"/>
</dbReference>
<dbReference type="Pfam" id="PF10369">
    <property type="entry name" value="ALS_ss_C"/>
    <property type="match status" value="1"/>
</dbReference>
<dbReference type="InterPro" id="IPR039557">
    <property type="entry name" value="AHAS_ACT"/>
</dbReference>
<evidence type="ECO:0000313" key="11">
    <source>
        <dbReference type="Proteomes" id="UP000649345"/>
    </source>
</evidence>
<dbReference type="SUPFAM" id="SSF55021">
    <property type="entry name" value="ACT-like"/>
    <property type="match status" value="2"/>
</dbReference>
<dbReference type="Gene3D" id="3.30.70.1150">
    <property type="entry name" value="ACT-like. Chain A, domain 2"/>
    <property type="match status" value="1"/>
</dbReference>
<evidence type="ECO:0000256" key="3">
    <source>
        <dbReference type="ARBA" id="ARBA00006341"/>
    </source>
</evidence>
<dbReference type="Gene3D" id="3.30.70.260">
    <property type="match status" value="1"/>
</dbReference>
<dbReference type="Pfam" id="PF22629">
    <property type="entry name" value="ACT_AHAS_ss"/>
    <property type="match status" value="1"/>
</dbReference>